<gene>
    <name evidence="1" type="ORF">DARMORV10_C04P66090.1</name>
</gene>
<sequence>MSESALSIFFKGSFPKYLSIFCMHHSQNPKVEKIGIDL</sequence>
<protein>
    <submittedName>
        <fullName evidence="1">(rape) hypothetical protein</fullName>
    </submittedName>
</protein>
<organism evidence="1">
    <name type="scientific">Brassica napus</name>
    <name type="common">Rape</name>
    <dbReference type="NCBI Taxonomy" id="3708"/>
    <lineage>
        <taxon>Eukaryota</taxon>
        <taxon>Viridiplantae</taxon>
        <taxon>Streptophyta</taxon>
        <taxon>Embryophyta</taxon>
        <taxon>Tracheophyta</taxon>
        <taxon>Spermatophyta</taxon>
        <taxon>Magnoliopsida</taxon>
        <taxon>eudicotyledons</taxon>
        <taxon>Gunneridae</taxon>
        <taxon>Pentapetalae</taxon>
        <taxon>rosids</taxon>
        <taxon>malvids</taxon>
        <taxon>Brassicales</taxon>
        <taxon>Brassicaceae</taxon>
        <taxon>Brassiceae</taxon>
        <taxon>Brassica</taxon>
    </lineage>
</organism>
<evidence type="ECO:0000313" key="1">
    <source>
        <dbReference type="EMBL" id="CAF1868280.1"/>
    </source>
</evidence>
<reference evidence="1" key="1">
    <citation type="submission" date="2021-01" db="EMBL/GenBank/DDBJ databases">
        <authorList>
            <consortium name="Genoscope - CEA"/>
            <person name="William W."/>
        </authorList>
    </citation>
    <scope>NUCLEOTIDE SEQUENCE</scope>
</reference>
<name>A0A816K6L6_BRANA</name>
<dbReference type="EMBL" id="HG994368">
    <property type="protein sequence ID" value="CAF1868280.1"/>
    <property type="molecule type" value="Genomic_DNA"/>
</dbReference>
<dbReference type="Proteomes" id="UP001295469">
    <property type="component" value="Chromosome C04"/>
</dbReference>
<dbReference type="AlphaFoldDB" id="A0A816K6L6"/>
<proteinExistence type="predicted"/>
<accession>A0A816K6L6</accession>